<dbReference type="STRING" id="68775.A0A5C3LV84"/>
<organism evidence="2 3">
    <name type="scientific">Crucibulum laeve</name>
    <dbReference type="NCBI Taxonomy" id="68775"/>
    <lineage>
        <taxon>Eukaryota</taxon>
        <taxon>Fungi</taxon>
        <taxon>Dikarya</taxon>
        <taxon>Basidiomycota</taxon>
        <taxon>Agaricomycotina</taxon>
        <taxon>Agaricomycetes</taxon>
        <taxon>Agaricomycetidae</taxon>
        <taxon>Agaricales</taxon>
        <taxon>Agaricineae</taxon>
        <taxon>Nidulariaceae</taxon>
        <taxon>Crucibulum</taxon>
    </lineage>
</organism>
<dbReference type="OrthoDB" id="2500073at2759"/>
<protein>
    <submittedName>
        <fullName evidence="2">Uncharacterized protein</fullName>
    </submittedName>
</protein>
<evidence type="ECO:0000313" key="2">
    <source>
        <dbReference type="EMBL" id="TFK37099.1"/>
    </source>
</evidence>
<feature type="region of interest" description="Disordered" evidence="1">
    <location>
        <begin position="69"/>
        <end position="118"/>
    </location>
</feature>
<name>A0A5C3LV84_9AGAR</name>
<reference evidence="2 3" key="1">
    <citation type="journal article" date="2019" name="Nat. Ecol. Evol.">
        <title>Megaphylogeny resolves global patterns of mushroom evolution.</title>
        <authorList>
            <person name="Varga T."/>
            <person name="Krizsan K."/>
            <person name="Foldi C."/>
            <person name="Dima B."/>
            <person name="Sanchez-Garcia M."/>
            <person name="Sanchez-Ramirez S."/>
            <person name="Szollosi G.J."/>
            <person name="Szarkandi J.G."/>
            <person name="Papp V."/>
            <person name="Albert L."/>
            <person name="Andreopoulos W."/>
            <person name="Angelini C."/>
            <person name="Antonin V."/>
            <person name="Barry K.W."/>
            <person name="Bougher N.L."/>
            <person name="Buchanan P."/>
            <person name="Buyck B."/>
            <person name="Bense V."/>
            <person name="Catcheside P."/>
            <person name="Chovatia M."/>
            <person name="Cooper J."/>
            <person name="Damon W."/>
            <person name="Desjardin D."/>
            <person name="Finy P."/>
            <person name="Geml J."/>
            <person name="Haridas S."/>
            <person name="Hughes K."/>
            <person name="Justo A."/>
            <person name="Karasinski D."/>
            <person name="Kautmanova I."/>
            <person name="Kiss B."/>
            <person name="Kocsube S."/>
            <person name="Kotiranta H."/>
            <person name="LaButti K.M."/>
            <person name="Lechner B.E."/>
            <person name="Liimatainen K."/>
            <person name="Lipzen A."/>
            <person name="Lukacs Z."/>
            <person name="Mihaltcheva S."/>
            <person name="Morgado L.N."/>
            <person name="Niskanen T."/>
            <person name="Noordeloos M.E."/>
            <person name="Ohm R.A."/>
            <person name="Ortiz-Santana B."/>
            <person name="Ovrebo C."/>
            <person name="Racz N."/>
            <person name="Riley R."/>
            <person name="Savchenko A."/>
            <person name="Shiryaev A."/>
            <person name="Soop K."/>
            <person name="Spirin V."/>
            <person name="Szebenyi C."/>
            <person name="Tomsovsky M."/>
            <person name="Tulloss R.E."/>
            <person name="Uehling J."/>
            <person name="Grigoriev I.V."/>
            <person name="Vagvolgyi C."/>
            <person name="Papp T."/>
            <person name="Martin F.M."/>
            <person name="Miettinen O."/>
            <person name="Hibbett D.S."/>
            <person name="Nagy L.G."/>
        </authorList>
    </citation>
    <scope>NUCLEOTIDE SEQUENCE [LARGE SCALE GENOMIC DNA]</scope>
    <source>
        <strain evidence="2 3">CBS 166.37</strain>
    </source>
</reference>
<dbReference type="AlphaFoldDB" id="A0A5C3LV84"/>
<keyword evidence="3" id="KW-1185">Reference proteome</keyword>
<proteinExistence type="predicted"/>
<dbReference type="EMBL" id="ML213610">
    <property type="protein sequence ID" value="TFK37099.1"/>
    <property type="molecule type" value="Genomic_DNA"/>
</dbReference>
<dbReference type="Proteomes" id="UP000308652">
    <property type="component" value="Unassembled WGS sequence"/>
</dbReference>
<feature type="compositionally biased region" description="Basic and acidic residues" evidence="1">
    <location>
        <begin position="86"/>
        <end position="101"/>
    </location>
</feature>
<accession>A0A5C3LV84</accession>
<feature type="region of interest" description="Disordered" evidence="1">
    <location>
        <begin position="1"/>
        <end position="38"/>
    </location>
</feature>
<sequence>MSSRAGSAASDPTKKVDVTDPYPVQRHAGKVGYGPNYNISASISDRVTGIVEEVRGKITKNPELVRHGHAVFTGEEKRKHMLGQASRDDNDKRVNADKMKEPPSAIPVRSNPDTQRVGAGVAEKISTNNSKEQAAGVAPKSMLAMEQARVQKKGGAVEHVNKH</sequence>
<gene>
    <name evidence="2" type="ORF">BDQ12DRAFT_713724</name>
</gene>
<evidence type="ECO:0000256" key="1">
    <source>
        <dbReference type="SAM" id="MobiDB-lite"/>
    </source>
</evidence>
<evidence type="ECO:0000313" key="3">
    <source>
        <dbReference type="Proteomes" id="UP000308652"/>
    </source>
</evidence>